<keyword evidence="2" id="KW-1185">Reference proteome</keyword>
<comment type="caution">
    <text evidence="1">The sequence shown here is derived from an EMBL/GenBank/DDBJ whole genome shotgun (WGS) entry which is preliminary data.</text>
</comment>
<dbReference type="AlphaFoldDB" id="A0A8H6JB26"/>
<sequence length="155" mass="16932">MYAMYIVSPPSAWVEGQQANYAKSTPSHSYAAPHLGQPARSTQHTRWCQHQPSPAVLSKAEAKAKAEAINHIGEHGRAHRTTKGDTNHMRPGGVGVRLLDSSFPVGWKRRGSEPPRAAMPCAKRRCAWCNETNYNATEGRPSDGIITSSVSRAPF</sequence>
<gene>
    <name evidence="1" type="ORF">CSOJ01_06795</name>
</gene>
<dbReference type="Proteomes" id="UP000652219">
    <property type="component" value="Unassembled WGS sequence"/>
</dbReference>
<evidence type="ECO:0000313" key="1">
    <source>
        <dbReference type="EMBL" id="KAF6809623.1"/>
    </source>
</evidence>
<dbReference type="EMBL" id="WIGN01000098">
    <property type="protein sequence ID" value="KAF6809623.1"/>
    <property type="molecule type" value="Genomic_DNA"/>
</dbReference>
<evidence type="ECO:0000313" key="2">
    <source>
        <dbReference type="Proteomes" id="UP000652219"/>
    </source>
</evidence>
<proteinExistence type="predicted"/>
<accession>A0A8H6JB26</accession>
<reference evidence="1 2" key="1">
    <citation type="journal article" date="2020" name="Phytopathology">
        <title>Genome Sequence Resources of Colletotrichum truncatum, C. plurivorum, C. musicola, and C. sojae: Four Species Pathogenic to Soybean (Glycine max).</title>
        <authorList>
            <person name="Rogerio F."/>
            <person name="Boufleur T.R."/>
            <person name="Ciampi-Guillardi M."/>
            <person name="Sukno S.A."/>
            <person name="Thon M.R."/>
            <person name="Massola Junior N.S."/>
            <person name="Baroncelli R."/>
        </authorList>
    </citation>
    <scope>NUCLEOTIDE SEQUENCE [LARGE SCALE GENOMIC DNA]</scope>
    <source>
        <strain evidence="1 2">LFN0009</strain>
    </source>
</reference>
<name>A0A8H6JB26_9PEZI</name>
<protein>
    <submittedName>
        <fullName evidence="1">Uncharacterized protein</fullName>
    </submittedName>
</protein>
<organism evidence="1 2">
    <name type="scientific">Colletotrichum sojae</name>
    <dbReference type="NCBI Taxonomy" id="2175907"/>
    <lineage>
        <taxon>Eukaryota</taxon>
        <taxon>Fungi</taxon>
        <taxon>Dikarya</taxon>
        <taxon>Ascomycota</taxon>
        <taxon>Pezizomycotina</taxon>
        <taxon>Sordariomycetes</taxon>
        <taxon>Hypocreomycetidae</taxon>
        <taxon>Glomerellales</taxon>
        <taxon>Glomerellaceae</taxon>
        <taxon>Colletotrichum</taxon>
        <taxon>Colletotrichum orchidearum species complex</taxon>
    </lineage>
</organism>